<keyword evidence="3" id="KW-1185">Reference proteome</keyword>
<gene>
    <name evidence="2" type="ORF">HYDPIDRAFT_119423</name>
</gene>
<proteinExistence type="predicted"/>
<name>A0A0C9W714_9AGAM</name>
<evidence type="ECO:0000256" key="1">
    <source>
        <dbReference type="SAM" id="Phobius"/>
    </source>
</evidence>
<protein>
    <submittedName>
        <fullName evidence="2">Uncharacterized protein</fullName>
    </submittedName>
</protein>
<reference evidence="2 3" key="1">
    <citation type="submission" date="2014-04" db="EMBL/GenBank/DDBJ databases">
        <title>Evolutionary Origins and Diversification of the Mycorrhizal Mutualists.</title>
        <authorList>
            <consortium name="DOE Joint Genome Institute"/>
            <consortium name="Mycorrhizal Genomics Consortium"/>
            <person name="Kohler A."/>
            <person name="Kuo A."/>
            <person name="Nagy L.G."/>
            <person name="Floudas D."/>
            <person name="Copeland A."/>
            <person name="Barry K.W."/>
            <person name="Cichocki N."/>
            <person name="Veneault-Fourrey C."/>
            <person name="LaButti K."/>
            <person name="Lindquist E.A."/>
            <person name="Lipzen A."/>
            <person name="Lundell T."/>
            <person name="Morin E."/>
            <person name="Murat C."/>
            <person name="Riley R."/>
            <person name="Ohm R."/>
            <person name="Sun H."/>
            <person name="Tunlid A."/>
            <person name="Henrissat B."/>
            <person name="Grigoriev I.V."/>
            <person name="Hibbett D.S."/>
            <person name="Martin F."/>
        </authorList>
    </citation>
    <scope>NUCLEOTIDE SEQUENCE [LARGE SCALE GENOMIC DNA]</scope>
    <source>
        <strain evidence="2 3">MD-312</strain>
    </source>
</reference>
<feature type="transmembrane region" description="Helical" evidence="1">
    <location>
        <begin position="40"/>
        <end position="61"/>
    </location>
</feature>
<keyword evidence="1" id="KW-0472">Membrane</keyword>
<evidence type="ECO:0000313" key="2">
    <source>
        <dbReference type="EMBL" id="KIJ58606.1"/>
    </source>
</evidence>
<organism evidence="2 3">
    <name type="scientific">Hydnomerulius pinastri MD-312</name>
    <dbReference type="NCBI Taxonomy" id="994086"/>
    <lineage>
        <taxon>Eukaryota</taxon>
        <taxon>Fungi</taxon>
        <taxon>Dikarya</taxon>
        <taxon>Basidiomycota</taxon>
        <taxon>Agaricomycotina</taxon>
        <taxon>Agaricomycetes</taxon>
        <taxon>Agaricomycetidae</taxon>
        <taxon>Boletales</taxon>
        <taxon>Boletales incertae sedis</taxon>
        <taxon>Leucogyrophana</taxon>
    </lineage>
</organism>
<dbReference type="AlphaFoldDB" id="A0A0C9W714"/>
<feature type="transmembrane region" description="Helical" evidence="1">
    <location>
        <begin position="12"/>
        <end position="28"/>
    </location>
</feature>
<dbReference type="Proteomes" id="UP000053820">
    <property type="component" value="Unassembled WGS sequence"/>
</dbReference>
<feature type="non-terminal residue" evidence="2">
    <location>
        <position position="81"/>
    </location>
</feature>
<dbReference type="HOGENOM" id="CLU_2741721_0_0_1"/>
<keyword evidence="1" id="KW-0812">Transmembrane</keyword>
<evidence type="ECO:0000313" key="3">
    <source>
        <dbReference type="Proteomes" id="UP000053820"/>
    </source>
</evidence>
<sequence>MASSPRGMPLDTAAIMSTVLEGIFYGNLIRPALRKFTTKLILHVAGFSLLMFCGTLWALGYRRSSREINRRIAGLATLLLI</sequence>
<dbReference type="EMBL" id="KN839923">
    <property type="protein sequence ID" value="KIJ58606.1"/>
    <property type="molecule type" value="Genomic_DNA"/>
</dbReference>
<keyword evidence="1" id="KW-1133">Transmembrane helix</keyword>
<accession>A0A0C9W714</accession>